<protein>
    <submittedName>
        <fullName evidence="1">Uncharacterized protein</fullName>
    </submittedName>
</protein>
<gene>
    <name evidence="1" type="ORF">ETAA8_29510</name>
</gene>
<dbReference type="RefSeq" id="WP_145089188.1">
    <property type="nucleotide sequence ID" value="NZ_CP036274.1"/>
</dbReference>
<name>A0A517YC94_9BACT</name>
<evidence type="ECO:0000313" key="2">
    <source>
        <dbReference type="Proteomes" id="UP000315017"/>
    </source>
</evidence>
<dbReference type="EMBL" id="CP036274">
    <property type="protein sequence ID" value="QDU27860.1"/>
    <property type="molecule type" value="Genomic_DNA"/>
</dbReference>
<proteinExistence type="predicted"/>
<keyword evidence="2" id="KW-1185">Reference proteome</keyword>
<dbReference type="Proteomes" id="UP000315017">
    <property type="component" value="Chromosome"/>
</dbReference>
<dbReference type="KEGG" id="aagg:ETAA8_29510"/>
<accession>A0A517YC94</accession>
<organism evidence="1 2">
    <name type="scientific">Anatilimnocola aggregata</name>
    <dbReference type="NCBI Taxonomy" id="2528021"/>
    <lineage>
        <taxon>Bacteria</taxon>
        <taxon>Pseudomonadati</taxon>
        <taxon>Planctomycetota</taxon>
        <taxon>Planctomycetia</taxon>
        <taxon>Pirellulales</taxon>
        <taxon>Pirellulaceae</taxon>
        <taxon>Anatilimnocola</taxon>
    </lineage>
</organism>
<dbReference type="AlphaFoldDB" id="A0A517YC94"/>
<reference evidence="1 2" key="1">
    <citation type="submission" date="2019-02" db="EMBL/GenBank/DDBJ databases">
        <title>Deep-cultivation of Planctomycetes and their phenomic and genomic characterization uncovers novel biology.</title>
        <authorList>
            <person name="Wiegand S."/>
            <person name="Jogler M."/>
            <person name="Boedeker C."/>
            <person name="Pinto D."/>
            <person name="Vollmers J."/>
            <person name="Rivas-Marin E."/>
            <person name="Kohn T."/>
            <person name="Peeters S.H."/>
            <person name="Heuer A."/>
            <person name="Rast P."/>
            <person name="Oberbeckmann S."/>
            <person name="Bunk B."/>
            <person name="Jeske O."/>
            <person name="Meyerdierks A."/>
            <person name="Storesund J.E."/>
            <person name="Kallscheuer N."/>
            <person name="Luecker S."/>
            <person name="Lage O.M."/>
            <person name="Pohl T."/>
            <person name="Merkel B.J."/>
            <person name="Hornburger P."/>
            <person name="Mueller R.-W."/>
            <person name="Bruemmer F."/>
            <person name="Labrenz M."/>
            <person name="Spormann A.M."/>
            <person name="Op den Camp H."/>
            <person name="Overmann J."/>
            <person name="Amann R."/>
            <person name="Jetten M.S.M."/>
            <person name="Mascher T."/>
            <person name="Medema M.H."/>
            <person name="Devos D.P."/>
            <person name="Kaster A.-K."/>
            <person name="Ovreas L."/>
            <person name="Rohde M."/>
            <person name="Galperin M.Y."/>
            <person name="Jogler C."/>
        </authorList>
    </citation>
    <scope>NUCLEOTIDE SEQUENCE [LARGE SCALE GENOMIC DNA]</scope>
    <source>
        <strain evidence="1 2">ETA_A8</strain>
    </source>
</reference>
<evidence type="ECO:0000313" key="1">
    <source>
        <dbReference type="EMBL" id="QDU27860.1"/>
    </source>
</evidence>
<sequence>MSAKPRIPKSLEQRLQDCETHLYFLWDARRLYPAQEDRFKQIAAELRILVCETRTNHPLLLKLMEEFAFPFDVQPPGPPFDKQPITMVGWRDDPAHKQLTAEVQAAIGDEQKLSQVLQRQASLRRPVPFREYVEKSLAVFIAPYDYSYRELILAVAQQVGSSHEDLTVEEPLIKMQHVRLAGHQGHIAPLIVFTELVLEVGRLFVEFLVQTQNYEPRYYKQQHAEPGAAADGGGM</sequence>